<dbReference type="AlphaFoldDB" id="A0A1E4RT33"/>
<dbReference type="RefSeq" id="XP_020079487.1">
    <property type="nucleotide sequence ID" value="XM_020220667.1"/>
</dbReference>
<proteinExistence type="predicted"/>
<dbReference type="Gene3D" id="3.40.50.720">
    <property type="entry name" value="NAD(P)-binding Rossmann-like Domain"/>
    <property type="match status" value="1"/>
</dbReference>
<protein>
    <recommendedName>
        <fullName evidence="3">NmrA-like domain-containing protein</fullName>
    </recommendedName>
</protein>
<dbReference type="STRING" id="984485.A0A1E4RT33"/>
<evidence type="ECO:0000313" key="4">
    <source>
        <dbReference type="EMBL" id="ODV70420.1"/>
    </source>
</evidence>
<dbReference type="EMBL" id="KV454538">
    <property type="protein sequence ID" value="ODV70420.1"/>
    <property type="molecule type" value="Genomic_DNA"/>
</dbReference>
<keyword evidence="2" id="KW-0560">Oxidoreductase</keyword>
<feature type="domain" description="NmrA-like" evidence="3">
    <location>
        <begin position="12"/>
        <end position="253"/>
    </location>
</feature>
<dbReference type="Proteomes" id="UP000095085">
    <property type="component" value="Unassembled WGS sequence"/>
</dbReference>
<dbReference type="SUPFAM" id="SSF51735">
    <property type="entry name" value="NAD(P)-binding Rossmann-fold domains"/>
    <property type="match status" value="1"/>
</dbReference>
<keyword evidence="5" id="KW-1185">Reference proteome</keyword>
<evidence type="ECO:0000313" key="5">
    <source>
        <dbReference type="Proteomes" id="UP000095085"/>
    </source>
</evidence>
<evidence type="ECO:0000256" key="2">
    <source>
        <dbReference type="ARBA" id="ARBA00023002"/>
    </source>
</evidence>
<accession>A0A1E4RT33</accession>
<organism evidence="4 5">
    <name type="scientific">Hyphopichia burtonii NRRL Y-1933</name>
    <dbReference type="NCBI Taxonomy" id="984485"/>
    <lineage>
        <taxon>Eukaryota</taxon>
        <taxon>Fungi</taxon>
        <taxon>Dikarya</taxon>
        <taxon>Ascomycota</taxon>
        <taxon>Saccharomycotina</taxon>
        <taxon>Pichiomycetes</taxon>
        <taxon>Debaryomycetaceae</taxon>
        <taxon>Hyphopichia</taxon>
    </lineage>
</organism>
<dbReference type="GeneID" id="30995217"/>
<dbReference type="InterPro" id="IPR008030">
    <property type="entry name" value="NmrA-like"/>
</dbReference>
<dbReference type="InterPro" id="IPR036291">
    <property type="entry name" value="NAD(P)-bd_dom_sf"/>
</dbReference>
<reference evidence="5" key="1">
    <citation type="submission" date="2016-05" db="EMBL/GenBank/DDBJ databases">
        <title>Comparative genomics of biotechnologically important yeasts.</title>
        <authorList>
            <consortium name="DOE Joint Genome Institute"/>
            <person name="Riley R."/>
            <person name="Haridas S."/>
            <person name="Wolfe K.H."/>
            <person name="Lopes M.R."/>
            <person name="Hittinger C.T."/>
            <person name="Goker M."/>
            <person name="Salamov A."/>
            <person name="Wisecaver J."/>
            <person name="Long T.M."/>
            <person name="Aerts A.L."/>
            <person name="Barry K."/>
            <person name="Choi C."/>
            <person name="Clum A."/>
            <person name="Coughlan A.Y."/>
            <person name="Deshpande S."/>
            <person name="Douglass A.P."/>
            <person name="Hanson S.J."/>
            <person name="Klenk H.-P."/>
            <person name="Labutti K."/>
            <person name="Lapidus A."/>
            <person name="Lindquist E."/>
            <person name="Lipzen A."/>
            <person name="Meier-Kolthoff J.P."/>
            <person name="Ohm R.A."/>
            <person name="Otillar R.P."/>
            <person name="Pangilinan J."/>
            <person name="Peng Y."/>
            <person name="Rokas A."/>
            <person name="Rosa C.A."/>
            <person name="Scheuner C."/>
            <person name="Sibirny A.A."/>
            <person name="Slot J.C."/>
            <person name="Stielow J.B."/>
            <person name="Sun H."/>
            <person name="Kurtzman C.P."/>
            <person name="Blackwell M."/>
            <person name="Grigoriev I.V."/>
            <person name="Jeffries T.W."/>
        </authorList>
    </citation>
    <scope>NUCLEOTIDE SEQUENCE [LARGE SCALE GENOMIC DNA]</scope>
    <source>
        <strain evidence="5">NRRL Y-1933</strain>
    </source>
</reference>
<sequence>MSSKPSVSYKPSVAVLGTSGFLGEPVLAAFSRPDLVDKIQFPVKALTTNIRQKRDNSTVQFVEGSITLANKQAIIEELAGTDVIIELLPADLGIFRVVEEIVKEIQPKVFIPSQFGVDLEQVQKNIPDFLSVKSDHSTKIREFGVKVVDIYTSLFAIPESALYEVVGQVGINKEENTATLYGPPQTKVAISFLPDIGNAVASLASIEPLKLPNSIRIQSDEVSYADIINRYEVDHNIKLKVNQIDGQQTLKSAQEKYSKLKTFGPGDFFFYLTLFGGLGTDNGLSYSSNDDELVNPNGQLWSWSKFNN</sequence>
<dbReference type="Gene3D" id="3.90.25.10">
    <property type="entry name" value="UDP-galactose 4-epimerase, domain 1"/>
    <property type="match status" value="1"/>
</dbReference>
<evidence type="ECO:0000259" key="3">
    <source>
        <dbReference type="Pfam" id="PF05368"/>
    </source>
</evidence>
<name>A0A1E4RT33_9ASCO</name>
<dbReference type="InterPro" id="IPR051609">
    <property type="entry name" value="NmrA/Isoflavone_reductase-like"/>
</dbReference>
<dbReference type="Pfam" id="PF05368">
    <property type="entry name" value="NmrA"/>
    <property type="match status" value="1"/>
</dbReference>
<dbReference type="PANTHER" id="PTHR47706">
    <property type="entry name" value="NMRA-LIKE FAMILY PROTEIN"/>
    <property type="match status" value="1"/>
</dbReference>
<dbReference type="OrthoDB" id="9974981at2759"/>
<gene>
    <name evidence="4" type="ORF">HYPBUDRAFT_151756</name>
</gene>
<dbReference type="PANTHER" id="PTHR47706:SF9">
    <property type="entry name" value="NMRA-LIKE DOMAIN-CONTAINING PROTEIN-RELATED"/>
    <property type="match status" value="1"/>
</dbReference>
<keyword evidence="1" id="KW-0521">NADP</keyword>
<dbReference type="GO" id="GO:0016491">
    <property type="term" value="F:oxidoreductase activity"/>
    <property type="evidence" value="ECO:0007669"/>
    <property type="project" value="UniProtKB-KW"/>
</dbReference>
<evidence type="ECO:0000256" key="1">
    <source>
        <dbReference type="ARBA" id="ARBA00022857"/>
    </source>
</evidence>